<sequence length="284" mass="31094">MKRNIFAAFTFGATALAGVYLVALPAVMMNTIVPAYSAASEKLTIHGDVTYLQRIELPQHAYLVVQLVDVTNPDGPFPVVAEISQQPDGSVPIEFDLPVDPANINLQHKYALQARIAVGDILWFVSDERKPITPEDKNAHYELVLGMVSQSTTTPKPVSTTIAGHEWKVEDMFGTGVIDNSHLTLAVEDKAEDKKAAGLPKYRITGSGGCNRYTTSVFIDSDAEAIAFDPPAMTFMACAEAISQQENRFIEMLAKAKAYMFDDLGRLILKDENGNYVARLVPEL</sequence>
<keyword evidence="2" id="KW-0449">Lipoprotein</keyword>
<organism evidence="2 3">
    <name type="scientific">Bartonella apis</name>
    <dbReference type="NCBI Taxonomy" id="1686310"/>
    <lineage>
        <taxon>Bacteria</taxon>
        <taxon>Pseudomonadati</taxon>
        <taxon>Pseudomonadota</taxon>
        <taxon>Alphaproteobacteria</taxon>
        <taxon>Hyphomicrobiales</taxon>
        <taxon>Bartonellaceae</taxon>
        <taxon>Bartonella</taxon>
    </lineage>
</organism>
<evidence type="ECO:0000313" key="3">
    <source>
        <dbReference type="Proteomes" id="UP000187344"/>
    </source>
</evidence>
<dbReference type="AlphaFoldDB" id="A0A1R0F826"/>
<accession>A0A1R0F826</accession>
<dbReference type="InterPro" id="IPR039366">
    <property type="entry name" value="Pilotin"/>
</dbReference>
<dbReference type="OrthoDB" id="9809132at2"/>
<name>A0A1R0F826_9HYPH</name>
<dbReference type="InterPro" id="IPR005184">
    <property type="entry name" value="DUF306_Meta_HslJ"/>
</dbReference>
<gene>
    <name evidence="2" type="ORF">PEB0149_005320</name>
</gene>
<dbReference type="EMBL" id="LXYT01000002">
    <property type="protein sequence ID" value="OLY43110.1"/>
    <property type="molecule type" value="Genomic_DNA"/>
</dbReference>
<comment type="caution">
    <text evidence="2">The sequence shown here is derived from an EMBL/GenBank/DDBJ whole genome shotgun (WGS) entry which is preliminary data.</text>
</comment>
<proteinExistence type="predicted"/>
<feature type="domain" description="DUF306" evidence="1">
    <location>
        <begin position="161"/>
        <end position="279"/>
    </location>
</feature>
<dbReference type="InterPro" id="IPR038670">
    <property type="entry name" value="HslJ-like_sf"/>
</dbReference>
<dbReference type="PANTHER" id="PTHR38013">
    <property type="entry name" value="GLYCOPROTEIN/POLYSACCHARIDE METABOLISM"/>
    <property type="match status" value="1"/>
</dbReference>
<keyword evidence="3" id="KW-1185">Reference proteome</keyword>
<protein>
    <submittedName>
        <fullName evidence="2">Putative lipoprotein</fullName>
    </submittedName>
</protein>
<dbReference type="PANTHER" id="PTHR38013:SF1">
    <property type="entry name" value="GLYCOPROTEIN_POLYSACCHARIDE METABOLISM"/>
    <property type="match status" value="1"/>
</dbReference>
<evidence type="ECO:0000259" key="1">
    <source>
        <dbReference type="Pfam" id="PF03724"/>
    </source>
</evidence>
<dbReference type="Gene3D" id="2.40.128.270">
    <property type="match status" value="1"/>
</dbReference>
<dbReference type="Pfam" id="PF03724">
    <property type="entry name" value="META"/>
    <property type="match status" value="1"/>
</dbReference>
<dbReference type="RefSeq" id="WP_075870028.1">
    <property type="nucleotide sequence ID" value="NZ_CAMKXQ010000005.1"/>
</dbReference>
<dbReference type="InterPro" id="IPR053196">
    <property type="entry name" value="Lipoprotein_YbaY-like"/>
</dbReference>
<dbReference type="Pfam" id="PF09619">
    <property type="entry name" value="YscW"/>
    <property type="match status" value="1"/>
</dbReference>
<dbReference type="GeneID" id="92991540"/>
<reference evidence="2 3" key="1">
    <citation type="submission" date="2016-12" db="EMBL/GenBank/DDBJ databases">
        <title>Comparative genomics of Bartonella apis.</title>
        <authorList>
            <person name="Engel P."/>
        </authorList>
    </citation>
    <scope>NUCLEOTIDE SEQUENCE [LARGE SCALE GENOMIC DNA]</scope>
    <source>
        <strain evidence="2 3">PEB0149</strain>
    </source>
</reference>
<dbReference type="Proteomes" id="UP000187344">
    <property type="component" value="Unassembled WGS sequence"/>
</dbReference>
<evidence type="ECO:0000313" key="2">
    <source>
        <dbReference type="EMBL" id="OLY43110.1"/>
    </source>
</evidence>